<dbReference type="OrthoDB" id="2187977at2759"/>
<accession>A0A177EGV2</accession>
<dbReference type="PANTHER" id="PTHR10880:SF48">
    <property type="entry name" value="MORTALITY FACTOR 4 LIKE 2"/>
    <property type="match status" value="1"/>
</dbReference>
<dbReference type="Pfam" id="PF05712">
    <property type="entry name" value="MRG"/>
    <property type="match status" value="1"/>
</dbReference>
<evidence type="ECO:0000256" key="3">
    <source>
        <dbReference type="ARBA" id="ARBA00023015"/>
    </source>
</evidence>
<dbReference type="RefSeq" id="XP_067544898.1">
    <property type="nucleotide sequence ID" value="XM_067689008.1"/>
</dbReference>
<dbReference type="InterPro" id="IPR008676">
    <property type="entry name" value="MRG"/>
</dbReference>
<dbReference type="GeneID" id="93647940"/>
<dbReference type="Proteomes" id="UP000185944">
    <property type="component" value="Unassembled WGS sequence"/>
</dbReference>
<proteinExistence type="predicted"/>
<keyword evidence="4" id="KW-0804">Transcription</keyword>
<dbReference type="Gene3D" id="1.10.274.30">
    <property type="entry name" value="MRG domain"/>
    <property type="match status" value="1"/>
</dbReference>
<feature type="domain" description="MRG" evidence="6">
    <location>
        <begin position="116"/>
        <end position="230"/>
    </location>
</feature>
<organism evidence="7 8">
    <name type="scientific">Nematocida displodere</name>
    <dbReference type="NCBI Taxonomy" id="1805483"/>
    <lineage>
        <taxon>Eukaryota</taxon>
        <taxon>Fungi</taxon>
        <taxon>Fungi incertae sedis</taxon>
        <taxon>Microsporidia</taxon>
        <taxon>Nematocida</taxon>
    </lineage>
</organism>
<name>A0A177EGV2_9MICR</name>
<dbReference type="PROSITE" id="PS51640">
    <property type="entry name" value="MRG"/>
    <property type="match status" value="1"/>
</dbReference>
<dbReference type="GO" id="GO:0006325">
    <property type="term" value="P:chromatin organization"/>
    <property type="evidence" value="ECO:0007669"/>
    <property type="project" value="UniProtKB-KW"/>
</dbReference>
<comment type="subcellular location">
    <subcellularLocation>
        <location evidence="1">Nucleus</location>
    </subcellularLocation>
</comment>
<dbReference type="PANTHER" id="PTHR10880">
    <property type="entry name" value="MORTALITY FACTOR 4-LIKE PROTEIN"/>
    <property type="match status" value="1"/>
</dbReference>
<dbReference type="STRING" id="1805483.A0A177EGV2"/>
<dbReference type="VEuPathDB" id="MicrosporidiaDB:NEDG_01590"/>
<evidence type="ECO:0000313" key="7">
    <source>
        <dbReference type="EMBL" id="OAG31177.1"/>
    </source>
</evidence>
<keyword evidence="3" id="KW-0805">Transcription regulation</keyword>
<evidence type="ECO:0000256" key="2">
    <source>
        <dbReference type="ARBA" id="ARBA00022853"/>
    </source>
</evidence>
<gene>
    <name evidence="7" type="ORF">NEDG_01590</name>
</gene>
<evidence type="ECO:0000256" key="4">
    <source>
        <dbReference type="ARBA" id="ARBA00023163"/>
    </source>
</evidence>
<keyword evidence="2" id="KW-0156">Chromatin regulator</keyword>
<dbReference type="GO" id="GO:0005634">
    <property type="term" value="C:nucleus"/>
    <property type="evidence" value="ECO:0007669"/>
    <property type="project" value="UniProtKB-SubCell"/>
</dbReference>
<sequence length="234" mass="27136">MSIAKASHKAAFSEGMTVFITTETIKEKAIIIEKKDKMRGSTKLSPIYKIKTLNGLVRWIPESNIQLYEETCTAPPAPAQPLVHPWPKLSLMTPLREILFEEKRQMQTYTEPVFSVSADEIFNMFFEYGREIKPHCAEEIKEATLGLKELFLFTTHTRALYPEERPHYTKHLYPQGELAILKAYGLPHILRMILVLPEIHSKLELSNDLSAYILDYVKAFIEFLEDNYTKMIQR</sequence>
<dbReference type="AlphaFoldDB" id="A0A177EGV2"/>
<dbReference type="InterPro" id="IPR026541">
    <property type="entry name" value="MRG_dom"/>
</dbReference>
<dbReference type="GO" id="GO:0035267">
    <property type="term" value="C:NuA4 histone acetyltransferase complex"/>
    <property type="evidence" value="ECO:0007669"/>
    <property type="project" value="TreeGrafter"/>
</dbReference>
<dbReference type="InterPro" id="IPR038217">
    <property type="entry name" value="MRG_C_sf"/>
</dbReference>
<dbReference type="EMBL" id="LTDL01000021">
    <property type="protein sequence ID" value="OAG31177.1"/>
    <property type="molecule type" value="Genomic_DNA"/>
</dbReference>
<protein>
    <submittedName>
        <fullName evidence="7">Mortality factor 4-like protein 1</fullName>
    </submittedName>
</protein>
<evidence type="ECO:0000259" key="6">
    <source>
        <dbReference type="Pfam" id="PF05712"/>
    </source>
</evidence>
<evidence type="ECO:0000256" key="1">
    <source>
        <dbReference type="ARBA" id="ARBA00004123"/>
    </source>
</evidence>
<keyword evidence="8" id="KW-1185">Reference proteome</keyword>
<keyword evidence="5" id="KW-0539">Nucleus</keyword>
<evidence type="ECO:0000313" key="8">
    <source>
        <dbReference type="Proteomes" id="UP000185944"/>
    </source>
</evidence>
<reference evidence="7 8" key="1">
    <citation type="submission" date="2016-02" db="EMBL/GenBank/DDBJ databases">
        <title>Discovery of a natural microsporidian pathogen with a broad tissue tropism in Caenorhabditis elegans.</title>
        <authorList>
            <person name="Luallen R.J."/>
            <person name="Reinke A.W."/>
            <person name="Tong L."/>
            <person name="Botts M.R."/>
            <person name="Felix M.-A."/>
            <person name="Troemel E.R."/>
        </authorList>
    </citation>
    <scope>NUCLEOTIDE SEQUENCE [LARGE SCALE GENOMIC DNA]</scope>
    <source>
        <strain evidence="7 8">JUm2807</strain>
    </source>
</reference>
<evidence type="ECO:0000256" key="5">
    <source>
        <dbReference type="ARBA" id="ARBA00023242"/>
    </source>
</evidence>
<dbReference type="GO" id="GO:0006355">
    <property type="term" value="P:regulation of DNA-templated transcription"/>
    <property type="evidence" value="ECO:0007669"/>
    <property type="project" value="InterPro"/>
</dbReference>
<comment type="caution">
    <text evidence="7">The sequence shown here is derived from an EMBL/GenBank/DDBJ whole genome shotgun (WGS) entry which is preliminary data.</text>
</comment>